<proteinExistence type="predicted"/>
<organism evidence="1 2">
    <name type="scientific">Jatropha curcas</name>
    <name type="common">Barbados nut</name>
    <dbReference type="NCBI Taxonomy" id="180498"/>
    <lineage>
        <taxon>Eukaryota</taxon>
        <taxon>Viridiplantae</taxon>
        <taxon>Streptophyta</taxon>
        <taxon>Embryophyta</taxon>
        <taxon>Tracheophyta</taxon>
        <taxon>Spermatophyta</taxon>
        <taxon>Magnoliopsida</taxon>
        <taxon>eudicotyledons</taxon>
        <taxon>Gunneridae</taxon>
        <taxon>Pentapetalae</taxon>
        <taxon>rosids</taxon>
        <taxon>fabids</taxon>
        <taxon>Malpighiales</taxon>
        <taxon>Euphorbiaceae</taxon>
        <taxon>Crotonoideae</taxon>
        <taxon>Jatropheae</taxon>
        <taxon>Jatropha</taxon>
    </lineage>
</organism>
<protein>
    <submittedName>
        <fullName evidence="1">Uncharacterized protein</fullName>
    </submittedName>
</protein>
<keyword evidence="2" id="KW-1185">Reference proteome</keyword>
<gene>
    <name evidence="1" type="ORF">JCGZ_04200</name>
</gene>
<dbReference type="AlphaFoldDB" id="A0A067J9W1"/>
<dbReference type="EMBL" id="KK915805">
    <property type="protein sequence ID" value="KDP20556.1"/>
    <property type="molecule type" value="Genomic_DNA"/>
</dbReference>
<reference evidence="1 2" key="1">
    <citation type="journal article" date="2014" name="PLoS ONE">
        <title>Global Analysis of Gene Expression Profiles in Physic Nut (Jatropha curcas L.) Seedlings Exposed to Salt Stress.</title>
        <authorList>
            <person name="Zhang L."/>
            <person name="Zhang C."/>
            <person name="Wu P."/>
            <person name="Chen Y."/>
            <person name="Li M."/>
            <person name="Jiang H."/>
            <person name="Wu G."/>
        </authorList>
    </citation>
    <scope>NUCLEOTIDE SEQUENCE [LARGE SCALE GENOMIC DNA]</scope>
    <source>
        <strain evidence="2">cv. GZQX0401</strain>
        <tissue evidence="1">Young leaves</tissue>
    </source>
</reference>
<dbReference type="Proteomes" id="UP000027138">
    <property type="component" value="Unassembled WGS sequence"/>
</dbReference>
<evidence type="ECO:0000313" key="1">
    <source>
        <dbReference type="EMBL" id="KDP20556.1"/>
    </source>
</evidence>
<accession>A0A067J9W1</accession>
<evidence type="ECO:0000313" key="2">
    <source>
        <dbReference type="Proteomes" id="UP000027138"/>
    </source>
</evidence>
<sequence>MVGFMPIAAQMLARRPRRFNDLIQSSKTIDHPPNGSPMIAAKSIGVIIISLNGIHPPLHQS</sequence>
<name>A0A067J9W1_JATCU</name>